<dbReference type="InterPro" id="IPR010982">
    <property type="entry name" value="Lambda_DNA-bd_dom_sf"/>
</dbReference>
<evidence type="ECO:0000313" key="7">
    <source>
        <dbReference type="EMBL" id="TLS38382.1"/>
    </source>
</evidence>
<dbReference type="PANTHER" id="PTHR30146">
    <property type="entry name" value="LACI-RELATED TRANSCRIPTIONAL REPRESSOR"/>
    <property type="match status" value="1"/>
</dbReference>
<keyword evidence="8" id="KW-1185">Reference proteome</keyword>
<evidence type="ECO:0000256" key="4">
    <source>
        <dbReference type="ARBA" id="ARBA00023125"/>
    </source>
</evidence>
<reference evidence="7 8" key="1">
    <citation type="submission" date="2019-04" db="EMBL/GenBank/DDBJ databases">
        <title>Bacillus caeni sp. nov., a bacterium isolated from mangrove sediment.</title>
        <authorList>
            <person name="Huang H."/>
            <person name="Mo K."/>
            <person name="Hu Y."/>
        </authorList>
    </citation>
    <scope>NUCLEOTIDE SEQUENCE [LARGE SCALE GENOMIC DNA]</scope>
    <source>
        <strain evidence="7 8">HB172195</strain>
    </source>
</reference>
<proteinExistence type="predicted"/>
<evidence type="ECO:0000256" key="1">
    <source>
        <dbReference type="ARBA" id="ARBA00019435"/>
    </source>
</evidence>
<dbReference type="Pfam" id="PF00532">
    <property type="entry name" value="Peripla_BP_1"/>
    <property type="match status" value="1"/>
</dbReference>
<dbReference type="SUPFAM" id="SSF47413">
    <property type="entry name" value="lambda repressor-like DNA-binding domains"/>
    <property type="match status" value="1"/>
</dbReference>
<dbReference type="InterPro" id="IPR000843">
    <property type="entry name" value="HTH_LacI"/>
</dbReference>
<dbReference type="SUPFAM" id="SSF53822">
    <property type="entry name" value="Periplasmic binding protein-like I"/>
    <property type="match status" value="1"/>
</dbReference>
<dbReference type="PROSITE" id="PS50932">
    <property type="entry name" value="HTH_LACI_2"/>
    <property type="match status" value="1"/>
</dbReference>
<organism evidence="7 8">
    <name type="scientific">Exobacillus caeni</name>
    <dbReference type="NCBI Taxonomy" id="2574798"/>
    <lineage>
        <taxon>Bacteria</taxon>
        <taxon>Bacillati</taxon>
        <taxon>Bacillota</taxon>
        <taxon>Bacilli</taxon>
        <taxon>Bacillales</taxon>
        <taxon>Guptibacillaceae</taxon>
        <taxon>Exobacillus</taxon>
    </lineage>
</organism>
<dbReference type="Pfam" id="PF00356">
    <property type="entry name" value="LacI"/>
    <property type="match status" value="1"/>
</dbReference>
<dbReference type="Gene3D" id="1.10.260.40">
    <property type="entry name" value="lambda repressor-like DNA-binding domains"/>
    <property type="match status" value="1"/>
</dbReference>
<dbReference type="Proteomes" id="UP000308230">
    <property type="component" value="Unassembled WGS sequence"/>
</dbReference>
<evidence type="ECO:0000259" key="6">
    <source>
        <dbReference type="PROSITE" id="PS50932"/>
    </source>
</evidence>
<dbReference type="RefSeq" id="WP_138123610.1">
    <property type="nucleotide sequence ID" value="NZ_SWLG01000003.1"/>
</dbReference>
<evidence type="ECO:0000256" key="3">
    <source>
        <dbReference type="ARBA" id="ARBA00023015"/>
    </source>
</evidence>
<dbReference type="SMART" id="SM00354">
    <property type="entry name" value="HTH_LACI"/>
    <property type="match status" value="1"/>
</dbReference>
<dbReference type="CDD" id="cd06267">
    <property type="entry name" value="PBP1_LacI_sugar_binding-like"/>
    <property type="match status" value="1"/>
</dbReference>
<gene>
    <name evidence="7" type="ORF">FCL54_04365</name>
</gene>
<keyword evidence="5" id="KW-0804">Transcription</keyword>
<comment type="caution">
    <text evidence="7">The sequence shown here is derived from an EMBL/GenBank/DDBJ whole genome shotgun (WGS) entry which is preliminary data.</text>
</comment>
<dbReference type="OrthoDB" id="9796186at2"/>
<evidence type="ECO:0000256" key="2">
    <source>
        <dbReference type="ARBA" id="ARBA00022491"/>
    </source>
</evidence>
<dbReference type="PRINTS" id="PR00036">
    <property type="entry name" value="HTHLACI"/>
</dbReference>
<dbReference type="FunFam" id="1.10.260.40:FF:000002">
    <property type="entry name" value="HTH-type transcriptional repressor PurR"/>
    <property type="match status" value="1"/>
</dbReference>
<protein>
    <recommendedName>
        <fullName evidence="1">Catabolite control protein A</fullName>
    </recommendedName>
</protein>
<dbReference type="AlphaFoldDB" id="A0A5R9F3W2"/>
<dbReference type="InterPro" id="IPR001761">
    <property type="entry name" value="Peripla_BP/Lac1_sug-bd_dom"/>
</dbReference>
<dbReference type="EMBL" id="SWLG01000003">
    <property type="protein sequence ID" value="TLS38382.1"/>
    <property type="molecule type" value="Genomic_DNA"/>
</dbReference>
<dbReference type="InterPro" id="IPR028082">
    <property type="entry name" value="Peripla_BP_I"/>
</dbReference>
<dbReference type="PANTHER" id="PTHR30146:SF95">
    <property type="entry name" value="RIBOSE OPERON REPRESSOR"/>
    <property type="match status" value="1"/>
</dbReference>
<evidence type="ECO:0000313" key="8">
    <source>
        <dbReference type="Proteomes" id="UP000308230"/>
    </source>
</evidence>
<name>A0A5R9F3W2_9BACL</name>
<accession>A0A5R9F3W2</accession>
<dbReference type="CDD" id="cd01392">
    <property type="entry name" value="HTH_LacI"/>
    <property type="match status" value="1"/>
</dbReference>
<dbReference type="GO" id="GO:0003700">
    <property type="term" value="F:DNA-binding transcription factor activity"/>
    <property type="evidence" value="ECO:0007669"/>
    <property type="project" value="TreeGrafter"/>
</dbReference>
<dbReference type="PROSITE" id="PS00356">
    <property type="entry name" value="HTH_LACI_1"/>
    <property type="match status" value="1"/>
</dbReference>
<keyword evidence="2" id="KW-0678">Repressor</keyword>
<keyword evidence="4" id="KW-0238">DNA-binding</keyword>
<dbReference type="Gene3D" id="3.40.50.2300">
    <property type="match status" value="2"/>
</dbReference>
<dbReference type="GO" id="GO:0000976">
    <property type="term" value="F:transcription cis-regulatory region binding"/>
    <property type="evidence" value="ECO:0007669"/>
    <property type="project" value="TreeGrafter"/>
</dbReference>
<evidence type="ECO:0000256" key="5">
    <source>
        <dbReference type="ARBA" id="ARBA00023163"/>
    </source>
</evidence>
<sequence length="338" mass="37202">MATIRDVAKAAGVSVATVSRVINKNEYVNKETEQKVIVAMQELHYEPSSLARGLAGKKMNTIALMIPDISNPFFPGLARGVEDVAQQYDFNVFLCNSDDLAYKEKSYLEILRKKSIDGLIIISNNVNEEELEPLRMANIPVVLLDRPFNEQNYSVVRSNNRNGAIMAVEHLLAIGCKKIAHIAGPEKFVTARERRLGYEGIVSQYSWYTPSLIEHANFDIEGGKQAVTKLVANNTDIDGIFAGNDLMALGALKQLIKLGKNVPDDIALCGFDGISLTELTQPEITTIQQPIYEMGAAAALTLIKKLKGEITETKIQELDVKLIIRGSTEKGKKLPLAT</sequence>
<feature type="domain" description="HTH lacI-type" evidence="6">
    <location>
        <begin position="2"/>
        <end position="56"/>
    </location>
</feature>
<keyword evidence="3" id="KW-0805">Transcription regulation</keyword>